<dbReference type="PANTHER" id="PTHR10272:SF0">
    <property type="entry name" value="PLATELET-ACTIVATING FACTOR ACETYLHYDROLASE"/>
    <property type="match status" value="1"/>
</dbReference>
<dbReference type="Proteomes" id="UP000053372">
    <property type="component" value="Unassembled WGS sequence"/>
</dbReference>
<dbReference type="GO" id="GO:0016042">
    <property type="term" value="P:lipid catabolic process"/>
    <property type="evidence" value="ECO:0007669"/>
    <property type="project" value="UniProtKB-KW"/>
</dbReference>
<name>A0A0V7ZVX5_9CYAN</name>
<dbReference type="GO" id="GO:0003847">
    <property type="term" value="F:1-alkyl-2-acetylglycerophosphocholine esterase activity"/>
    <property type="evidence" value="ECO:0007669"/>
    <property type="project" value="TreeGrafter"/>
</dbReference>
<evidence type="ECO:0000256" key="2">
    <source>
        <dbReference type="ARBA" id="ARBA00022963"/>
    </source>
</evidence>
<keyword evidence="1" id="KW-0378">Hydrolase</keyword>
<dbReference type="Gene3D" id="3.40.50.1820">
    <property type="entry name" value="alpha/beta hydrolase"/>
    <property type="match status" value="1"/>
</dbReference>
<dbReference type="EMBL" id="LMTZ01000055">
    <property type="protein sequence ID" value="KST68648.1"/>
    <property type="molecule type" value="Genomic_DNA"/>
</dbReference>
<dbReference type="SUPFAM" id="SSF53474">
    <property type="entry name" value="alpha/beta-Hydrolases"/>
    <property type="match status" value="1"/>
</dbReference>
<evidence type="ECO:0000313" key="5">
    <source>
        <dbReference type="Proteomes" id="UP000053372"/>
    </source>
</evidence>
<evidence type="ECO:0000256" key="1">
    <source>
        <dbReference type="ARBA" id="ARBA00022801"/>
    </source>
</evidence>
<reference evidence="4 5" key="1">
    <citation type="journal article" date="2015" name="Genome Announc.">
        <title>Draft Genome of the Euendolithic (true boring) Cyanobacterium Mastigocoleus testarum strain BC008.</title>
        <authorList>
            <person name="Guida B.S."/>
            <person name="Garcia-Pichel F."/>
        </authorList>
    </citation>
    <scope>NUCLEOTIDE SEQUENCE [LARGE SCALE GENOMIC DNA]</scope>
    <source>
        <strain evidence="4 5">BC008</strain>
    </source>
</reference>
<dbReference type="AlphaFoldDB" id="A0A0V7ZVX5"/>
<gene>
    <name evidence="4" type="ORF">BC008_33935</name>
</gene>
<sequence>MILRLKNCLISWTLSLLIVCIGGFSANALGVNLTNADIELTQQAKDTLIGINSADIEFVQDVNLDRLNKYKFISDRLYPSLTKSTIKISPSLPKPSGNYSVGTTSYHFTDTQREEIYTEDSNDKRELMVRVWYPSKKVSAGKRASYVNESSTGENPFGIIATNSIINAPVAQTESGYPVLLFSHGFASLPEFNTINAEELASQGYVVVSMNHTYDSSLSIFPDGRVITTSQLFNVVIENQLKNLDNSQAFMGSKAEEMLKQSVGVRAKDAQFVLDKLEEINAKDSNGTKKSWNPCGSSGL</sequence>
<keyword evidence="5" id="KW-1185">Reference proteome</keyword>
<accession>A0A0V7ZVX5</accession>
<comment type="caution">
    <text evidence="4">The sequence shown here is derived from an EMBL/GenBank/DDBJ whole genome shotgun (WGS) entry which is preliminary data.</text>
</comment>
<protein>
    <recommendedName>
        <fullName evidence="6">1-alkyl-2-acetylglycerophosphocholine esterase</fullName>
    </recommendedName>
</protein>
<proteinExistence type="predicted"/>
<keyword evidence="3" id="KW-0443">Lipid metabolism</keyword>
<dbReference type="InterPro" id="IPR029058">
    <property type="entry name" value="AB_hydrolase_fold"/>
</dbReference>
<organism evidence="4 5">
    <name type="scientific">Mastigocoleus testarum BC008</name>
    <dbReference type="NCBI Taxonomy" id="371196"/>
    <lineage>
        <taxon>Bacteria</taxon>
        <taxon>Bacillati</taxon>
        <taxon>Cyanobacteriota</taxon>
        <taxon>Cyanophyceae</taxon>
        <taxon>Nostocales</taxon>
        <taxon>Hapalosiphonaceae</taxon>
        <taxon>Mastigocoleus</taxon>
    </lineage>
</organism>
<keyword evidence="2" id="KW-0442">Lipid degradation</keyword>
<dbReference type="OrthoDB" id="9814760at2"/>
<evidence type="ECO:0000313" key="4">
    <source>
        <dbReference type="EMBL" id="KST68648.1"/>
    </source>
</evidence>
<evidence type="ECO:0008006" key="6">
    <source>
        <dbReference type="Google" id="ProtNLM"/>
    </source>
</evidence>
<dbReference type="RefSeq" id="WP_058183493.1">
    <property type="nucleotide sequence ID" value="NZ_LMTZ01000055.1"/>
</dbReference>
<dbReference type="Pfam" id="PF03403">
    <property type="entry name" value="PAF-AH_p_II"/>
    <property type="match status" value="1"/>
</dbReference>
<dbReference type="PANTHER" id="PTHR10272">
    <property type="entry name" value="PLATELET-ACTIVATING FACTOR ACETYLHYDROLASE"/>
    <property type="match status" value="1"/>
</dbReference>
<evidence type="ECO:0000256" key="3">
    <source>
        <dbReference type="ARBA" id="ARBA00023098"/>
    </source>
</evidence>